<evidence type="ECO:0000259" key="1">
    <source>
        <dbReference type="Pfam" id="PF07811"/>
    </source>
</evidence>
<proteinExistence type="predicted"/>
<dbReference type="Pfam" id="PF07811">
    <property type="entry name" value="TadE"/>
    <property type="match status" value="1"/>
</dbReference>
<reference evidence="2 3" key="1">
    <citation type="submission" date="2023-03" db="EMBL/GenBank/DDBJ databases">
        <title>Paludisphaera mucosa sp. nov. a novel planctomycete from northern fen.</title>
        <authorList>
            <person name="Ivanova A."/>
        </authorList>
    </citation>
    <scope>NUCLEOTIDE SEQUENCE [LARGE SCALE GENOMIC DNA]</scope>
    <source>
        <strain evidence="2 3">Pla2</strain>
    </source>
</reference>
<evidence type="ECO:0000313" key="2">
    <source>
        <dbReference type="EMBL" id="MDG3004753.1"/>
    </source>
</evidence>
<organism evidence="2 3">
    <name type="scientific">Paludisphaera mucosa</name>
    <dbReference type="NCBI Taxonomy" id="3030827"/>
    <lineage>
        <taxon>Bacteria</taxon>
        <taxon>Pseudomonadati</taxon>
        <taxon>Planctomycetota</taxon>
        <taxon>Planctomycetia</taxon>
        <taxon>Isosphaerales</taxon>
        <taxon>Isosphaeraceae</taxon>
        <taxon>Paludisphaera</taxon>
    </lineage>
</organism>
<dbReference type="RefSeq" id="WP_277861106.1">
    <property type="nucleotide sequence ID" value="NZ_JARRAG010000002.1"/>
</dbReference>
<comment type="caution">
    <text evidence="2">The sequence shown here is derived from an EMBL/GenBank/DDBJ whole genome shotgun (WGS) entry which is preliminary data.</text>
</comment>
<name>A0ABT6FBJ2_9BACT</name>
<accession>A0ABT6FBJ2</accession>
<sequence length="139" mass="14007">MRRGRSRRRSRRGAAAVELAVLLPFLTLASLGAVDFGLAFRCVAAVTDCARSGAAAAIDPAVGAAGLDAAIRAAAAGAAADLDVAPTVSWAAGQDAEGLDYVEVTATYEYHGIVGSLSGLSSATIARTVRMMRAPLSGS</sequence>
<feature type="domain" description="TadE-like" evidence="1">
    <location>
        <begin position="13"/>
        <end position="54"/>
    </location>
</feature>
<dbReference type="Proteomes" id="UP001216907">
    <property type="component" value="Unassembled WGS sequence"/>
</dbReference>
<protein>
    <submittedName>
        <fullName evidence="2">TadE/TadG family type IV pilus assembly protein</fullName>
    </submittedName>
</protein>
<keyword evidence="3" id="KW-1185">Reference proteome</keyword>
<dbReference type="InterPro" id="IPR012495">
    <property type="entry name" value="TadE-like_dom"/>
</dbReference>
<dbReference type="EMBL" id="JARRAG010000002">
    <property type="protein sequence ID" value="MDG3004753.1"/>
    <property type="molecule type" value="Genomic_DNA"/>
</dbReference>
<gene>
    <name evidence="2" type="ORF">PZE19_13270</name>
</gene>
<evidence type="ECO:0000313" key="3">
    <source>
        <dbReference type="Proteomes" id="UP001216907"/>
    </source>
</evidence>